<dbReference type="InterPro" id="IPR007837">
    <property type="entry name" value="DinB"/>
</dbReference>
<evidence type="ECO:0000313" key="4">
    <source>
        <dbReference type="EMBL" id="QDV49490.1"/>
    </source>
</evidence>
<comment type="similarity">
    <text evidence="1">Belongs to the DinB family.</text>
</comment>
<dbReference type="InterPro" id="IPR034660">
    <property type="entry name" value="DinB/YfiT-like"/>
</dbReference>
<dbReference type="SUPFAM" id="SSF109854">
    <property type="entry name" value="DinB/YfiT-like putative metalloenzymes"/>
    <property type="match status" value="1"/>
</dbReference>
<dbReference type="Pfam" id="PF05163">
    <property type="entry name" value="DinB"/>
    <property type="match status" value="1"/>
</dbReference>
<keyword evidence="2 3" id="KW-0479">Metal-binding</keyword>
<dbReference type="GO" id="GO:0046872">
    <property type="term" value="F:metal ion binding"/>
    <property type="evidence" value="ECO:0007669"/>
    <property type="project" value="UniProtKB-KW"/>
</dbReference>
<dbReference type="PANTHER" id="PTHR37302:SF3">
    <property type="entry name" value="DAMAGE-INDUCIBLE PROTEIN DINB"/>
    <property type="match status" value="1"/>
</dbReference>
<name>A0A518I8S0_9PLAN</name>
<dbReference type="Proteomes" id="UP000318313">
    <property type="component" value="Chromosome"/>
</dbReference>
<proteinExistence type="inferred from homology"/>
<gene>
    <name evidence="4" type="ORF">Enr17x_15090</name>
</gene>
<dbReference type="AlphaFoldDB" id="A0A518I8S0"/>
<dbReference type="OrthoDB" id="9811413at2"/>
<dbReference type="Gene3D" id="1.20.120.450">
    <property type="entry name" value="dinb family like domain"/>
    <property type="match status" value="1"/>
</dbReference>
<evidence type="ECO:0000256" key="1">
    <source>
        <dbReference type="ARBA" id="ARBA00008635"/>
    </source>
</evidence>
<reference evidence="4 5" key="1">
    <citation type="submission" date="2019-03" db="EMBL/GenBank/DDBJ databases">
        <title>Deep-cultivation of Planctomycetes and their phenomic and genomic characterization uncovers novel biology.</title>
        <authorList>
            <person name="Wiegand S."/>
            <person name="Jogler M."/>
            <person name="Boedeker C."/>
            <person name="Pinto D."/>
            <person name="Vollmers J."/>
            <person name="Rivas-Marin E."/>
            <person name="Kohn T."/>
            <person name="Peeters S.H."/>
            <person name="Heuer A."/>
            <person name="Rast P."/>
            <person name="Oberbeckmann S."/>
            <person name="Bunk B."/>
            <person name="Jeske O."/>
            <person name="Meyerdierks A."/>
            <person name="Storesund J.E."/>
            <person name="Kallscheuer N."/>
            <person name="Luecker S."/>
            <person name="Lage O.M."/>
            <person name="Pohl T."/>
            <person name="Merkel B.J."/>
            <person name="Hornburger P."/>
            <person name="Mueller R.-W."/>
            <person name="Bruemmer F."/>
            <person name="Labrenz M."/>
            <person name="Spormann A.M."/>
            <person name="Op den Camp H."/>
            <person name="Overmann J."/>
            <person name="Amann R."/>
            <person name="Jetten M.S.M."/>
            <person name="Mascher T."/>
            <person name="Medema M.H."/>
            <person name="Devos D.P."/>
            <person name="Kaster A.-K."/>
            <person name="Ovreas L."/>
            <person name="Rohde M."/>
            <person name="Galperin M.Y."/>
            <person name="Jogler C."/>
        </authorList>
    </citation>
    <scope>NUCLEOTIDE SEQUENCE [LARGE SCALE GENOMIC DNA]</scope>
    <source>
        <strain evidence="4 5">Enr17</strain>
    </source>
</reference>
<organism evidence="4 5">
    <name type="scientific">Gimesia fumaroli</name>
    <dbReference type="NCBI Taxonomy" id="2527976"/>
    <lineage>
        <taxon>Bacteria</taxon>
        <taxon>Pseudomonadati</taxon>
        <taxon>Planctomycetota</taxon>
        <taxon>Planctomycetia</taxon>
        <taxon>Planctomycetales</taxon>
        <taxon>Planctomycetaceae</taxon>
        <taxon>Gimesia</taxon>
    </lineage>
</organism>
<dbReference type="EMBL" id="CP037452">
    <property type="protein sequence ID" value="QDV49490.1"/>
    <property type="molecule type" value="Genomic_DNA"/>
</dbReference>
<feature type="binding site" evidence="3">
    <location>
        <position position="147"/>
    </location>
    <ligand>
        <name>a divalent metal cation</name>
        <dbReference type="ChEBI" id="CHEBI:60240"/>
    </ligand>
</feature>
<dbReference type="PANTHER" id="PTHR37302">
    <property type="entry name" value="SLR1116 PROTEIN"/>
    <property type="match status" value="1"/>
</dbReference>
<feature type="binding site" evidence="3">
    <location>
        <position position="49"/>
    </location>
    <ligand>
        <name>a divalent metal cation</name>
        <dbReference type="ChEBI" id="CHEBI:60240"/>
    </ligand>
</feature>
<dbReference type="RefSeq" id="WP_145307284.1">
    <property type="nucleotide sequence ID" value="NZ_CP037452.1"/>
</dbReference>
<keyword evidence="5" id="KW-1185">Reference proteome</keyword>
<protein>
    <submittedName>
        <fullName evidence="4">DinB family protein</fullName>
    </submittedName>
</protein>
<evidence type="ECO:0000256" key="3">
    <source>
        <dbReference type="PIRSR" id="PIRSR607837-1"/>
    </source>
</evidence>
<evidence type="ECO:0000313" key="5">
    <source>
        <dbReference type="Proteomes" id="UP000318313"/>
    </source>
</evidence>
<evidence type="ECO:0000256" key="2">
    <source>
        <dbReference type="ARBA" id="ARBA00022723"/>
    </source>
</evidence>
<dbReference type="KEGG" id="gfm:Enr17x_15090"/>
<accession>A0A518I8S0</accession>
<sequence>MSVRLISRLHEHRRWVNQALLESVQMLSEEQCVQEFAIGQGSIWHSLLHLYGAEYVWLEALRGDENPRVPGDLEGEIPGNQKAEGAIQTVSDLKLKWVALEQRWMNYLERLTEEKLDEVIRKRSSSSGKGRVHQTSRRDVLLHVCTHAHYTASQVVNMLRQAGVTSLPDLMLITLARTQMAALADQG</sequence>